<dbReference type="PANTHER" id="PTHR43266:SF2">
    <property type="entry name" value="MAJOR FACILITATOR SUPERFAMILY (MFS) PROFILE DOMAIN-CONTAINING PROTEIN"/>
    <property type="match status" value="1"/>
</dbReference>
<dbReference type="Proteomes" id="UP000578449">
    <property type="component" value="Unassembled WGS sequence"/>
</dbReference>
<feature type="transmembrane region" description="Helical" evidence="8">
    <location>
        <begin position="168"/>
        <end position="190"/>
    </location>
</feature>
<reference evidence="9 10" key="1">
    <citation type="submission" date="2020-08" db="EMBL/GenBank/DDBJ databases">
        <title>Genomic Encyclopedia of Type Strains, Phase IV (KMG-IV): sequencing the most valuable type-strain genomes for metagenomic binning, comparative biology and taxonomic classification.</title>
        <authorList>
            <person name="Goeker M."/>
        </authorList>
    </citation>
    <scope>NUCLEOTIDE SEQUENCE [LARGE SCALE GENOMIC DNA]</scope>
    <source>
        <strain evidence="9 10">DSM 45615</strain>
    </source>
</reference>
<evidence type="ECO:0000256" key="3">
    <source>
        <dbReference type="ARBA" id="ARBA00022475"/>
    </source>
</evidence>
<keyword evidence="2" id="KW-0813">Transport</keyword>
<evidence type="ECO:0000256" key="7">
    <source>
        <dbReference type="SAM" id="MobiDB-lite"/>
    </source>
</evidence>
<gene>
    <name evidence="9" type="ORF">HNP84_001743</name>
</gene>
<feature type="transmembrane region" description="Helical" evidence="8">
    <location>
        <begin position="334"/>
        <end position="358"/>
    </location>
</feature>
<dbReference type="Pfam" id="PF07690">
    <property type="entry name" value="MFS_1"/>
    <property type="match status" value="1"/>
</dbReference>
<sequence>MTGPGAGDGTGAAGGTGTGDGTVAGDGASARRDLVRFGGVWAASLVSSVGSSVTSFVLGVWVFQTTGSATLFAFAMLSAMLPGVVAGPFAGVVIDRFDRRRVMLLTDGLAAASTAALAALLHFDALQVWHVYAGATVSAACGVFHLTAYQAMTPLLIPKRHLGRANGLMQGAMAIQIAAPLAAAALLGAVGMTGVLVLDLCSFAVAMGTLLLVSLPASVLRPAERSERVSLGADLAYGLGFLRARRPLLALVLTLTAYNFLFGVAGVLVQPLILSFSSAATLGVLMFAGGAGLFAGGLAMGAWGGPRRRVPGVALFMALGGVALVLHAPWRSPAVVGVAAAAFLFTLPVVQGTVTTVLQGKVEPAALGRVMGTAHTLGQVAMPAAYLLAAPLAESVLGPALRPGEALAGSLGALVGVGEERGLAAVMLADGLLLVLLGAVVLLVPALRRLEREVPDAAPSGDGAPAAEPARP</sequence>
<dbReference type="PANTHER" id="PTHR43266">
    <property type="entry name" value="MACROLIDE-EFFLUX PROTEIN"/>
    <property type="match status" value="1"/>
</dbReference>
<feature type="transmembrane region" description="Helical" evidence="8">
    <location>
        <begin position="310"/>
        <end position="328"/>
    </location>
</feature>
<dbReference type="InterPro" id="IPR036259">
    <property type="entry name" value="MFS_trans_sf"/>
</dbReference>
<proteinExistence type="predicted"/>
<evidence type="ECO:0000313" key="9">
    <source>
        <dbReference type="EMBL" id="MBB5132030.1"/>
    </source>
</evidence>
<feature type="transmembrane region" description="Helical" evidence="8">
    <location>
        <begin position="370"/>
        <end position="389"/>
    </location>
</feature>
<feature type="transmembrane region" description="Helical" evidence="8">
    <location>
        <begin position="69"/>
        <end position="90"/>
    </location>
</feature>
<keyword evidence="3" id="KW-1003">Cell membrane</keyword>
<evidence type="ECO:0000256" key="2">
    <source>
        <dbReference type="ARBA" id="ARBA00022448"/>
    </source>
</evidence>
<name>A0A840P3I0_9ACTN</name>
<dbReference type="InterPro" id="IPR011701">
    <property type="entry name" value="MFS"/>
</dbReference>
<evidence type="ECO:0000313" key="10">
    <source>
        <dbReference type="Proteomes" id="UP000578449"/>
    </source>
</evidence>
<dbReference type="CDD" id="cd06173">
    <property type="entry name" value="MFS_MefA_like"/>
    <property type="match status" value="1"/>
</dbReference>
<keyword evidence="6 8" id="KW-0472">Membrane</keyword>
<feature type="transmembrane region" description="Helical" evidence="8">
    <location>
        <begin position="196"/>
        <end position="220"/>
    </location>
</feature>
<dbReference type="GO" id="GO:0022857">
    <property type="term" value="F:transmembrane transporter activity"/>
    <property type="evidence" value="ECO:0007669"/>
    <property type="project" value="InterPro"/>
</dbReference>
<keyword evidence="4 8" id="KW-0812">Transmembrane</keyword>
<evidence type="ECO:0000256" key="5">
    <source>
        <dbReference type="ARBA" id="ARBA00022989"/>
    </source>
</evidence>
<feature type="transmembrane region" description="Helical" evidence="8">
    <location>
        <begin position="248"/>
        <end position="273"/>
    </location>
</feature>
<comment type="caution">
    <text evidence="9">The sequence shown here is derived from an EMBL/GenBank/DDBJ whole genome shotgun (WGS) entry which is preliminary data.</text>
</comment>
<dbReference type="GO" id="GO:0005886">
    <property type="term" value="C:plasma membrane"/>
    <property type="evidence" value="ECO:0007669"/>
    <property type="project" value="UniProtKB-SubCell"/>
</dbReference>
<feature type="transmembrane region" description="Helical" evidence="8">
    <location>
        <begin position="40"/>
        <end position="63"/>
    </location>
</feature>
<feature type="transmembrane region" description="Helical" evidence="8">
    <location>
        <begin position="279"/>
        <end position="303"/>
    </location>
</feature>
<evidence type="ECO:0000256" key="4">
    <source>
        <dbReference type="ARBA" id="ARBA00022692"/>
    </source>
</evidence>
<organism evidence="9 10">
    <name type="scientific">Thermocatellispora tengchongensis</name>
    <dbReference type="NCBI Taxonomy" id="1073253"/>
    <lineage>
        <taxon>Bacteria</taxon>
        <taxon>Bacillati</taxon>
        <taxon>Actinomycetota</taxon>
        <taxon>Actinomycetes</taxon>
        <taxon>Streptosporangiales</taxon>
        <taxon>Streptosporangiaceae</taxon>
        <taxon>Thermocatellispora</taxon>
    </lineage>
</organism>
<dbReference type="RefSeq" id="WP_221335986.1">
    <property type="nucleotide sequence ID" value="NZ_BAABIX010000027.1"/>
</dbReference>
<feature type="transmembrane region" description="Helical" evidence="8">
    <location>
        <begin position="129"/>
        <end position="148"/>
    </location>
</feature>
<dbReference type="AlphaFoldDB" id="A0A840P3I0"/>
<feature type="transmembrane region" description="Helical" evidence="8">
    <location>
        <begin position="102"/>
        <end position="123"/>
    </location>
</feature>
<feature type="transmembrane region" description="Helical" evidence="8">
    <location>
        <begin position="423"/>
        <end position="444"/>
    </location>
</feature>
<feature type="region of interest" description="Disordered" evidence="7">
    <location>
        <begin position="1"/>
        <end position="20"/>
    </location>
</feature>
<evidence type="ECO:0000256" key="6">
    <source>
        <dbReference type="ARBA" id="ARBA00023136"/>
    </source>
</evidence>
<dbReference type="EMBL" id="JACHGN010000003">
    <property type="protein sequence ID" value="MBB5132030.1"/>
    <property type="molecule type" value="Genomic_DNA"/>
</dbReference>
<evidence type="ECO:0000256" key="8">
    <source>
        <dbReference type="SAM" id="Phobius"/>
    </source>
</evidence>
<accession>A0A840P3I0</accession>
<dbReference type="Gene3D" id="1.20.1250.20">
    <property type="entry name" value="MFS general substrate transporter like domains"/>
    <property type="match status" value="1"/>
</dbReference>
<keyword evidence="5 8" id="KW-1133">Transmembrane helix</keyword>
<comment type="subcellular location">
    <subcellularLocation>
        <location evidence="1">Cell membrane</location>
        <topology evidence="1">Multi-pass membrane protein</topology>
    </subcellularLocation>
</comment>
<dbReference type="SUPFAM" id="SSF103473">
    <property type="entry name" value="MFS general substrate transporter"/>
    <property type="match status" value="1"/>
</dbReference>
<evidence type="ECO:0000256" key="1">
    <source>
        <dbReference type="ARBA" id="ARBA00004651"/>
    </source>
</evidence>
<keyword evidence="10" id="KW-1185">Reference proteome</keyword>
<protein>
    <submittedName>
        <fullName evidence="9">MFS family permease</fullName>
    </submittedName>
</protein>